<dbReference type="eggNOG" id="COG3391">
    <property type="taxonomic scope" value="Bacteria"/>
</dbReference>
<organism evidence="1 2">
    <name type="scientific">Anaerolinea thermophila (strain DSM 14523 / JCM 11388 / NBRC 100420 / UNI-1)</name>
    <dbReference type="NCBI Taxonomy" id="926569"/>
    <lineage>
        <taxon>Bacteria</taxon>
        <taxon>Bacillati</taxon>
        <taxon>Chloroflexota</taxon>
        <taxon>Anaerolineae</taxon>
        <taxon>Anaerolineales</taxon>
        <taxon>Anaerolineaceae</taxon>
        <taxon>Anaerolinea</taxon>
    </lineage>
</organism>
<dbReference type="EMBL" id="AP012029">
    <property type="protein sequence ID" value="BAJ62833.1"/>
    <property type="molecule type" value="Genomic_DNA"/>
</dbReference>
<keyword evidence="2" id="KW-1185">Reference proteome</keyword>
<dbReference type="OrthoDB" id="8476943at2"/>
<dbReference type="Proteomes" id="UP000008922">
    <property type="component" value="Chromosome"/>
</dbReference>
<dbReference type="InParanoid" id="E8N2M7"/>
<evidence type="ECO:0000313" key="2">
    <source>
        <dbReference type="Proteomes" id="UP000008922"/>
    </source>
</evidence>
<evidence type="ECO:0000313" key="1">
    <source>
        <dbReference type="EMBL" id="BAJ62833.1"/>
    </source>
</evidence>
<sequence length="727" mass="80231">MVEELSKNKYRTLRVHVRFPDRAEGEKTPPIRVYLFDSQGALADSQPLTEETVSLRLLPDQNYRLYVGPDLLGGEKTPPKDLIAQLVKAKAILQDVIARLKPSLIDIAISKRIYLCWWKYCVVVRGNVRKQLSPGNYATICQGTVKIYEVDFLCYIERLPFPELEKLRDDLLDLLRPRPFPPIPEPFPFPFPEPQPPIPPLPGPGPDPAPFQRVSLVSQPLVENALSSTTLMKSSANLSEAVTQLSILKGEALQQAFIKHKVILAPYLCPLLPDFWYCLKLLAEVPIQSDGSFYKELCFWCPSDIPDLYFRVTQNIGGTEKTVYSPRISCNTYWNYNGTPPIQITVTDPEAVACLEDPDRPIPGDELYVWPTAIGNMDLRNITGLESNPAVVTPATGLVNGTTPWAGTLALQMVFDPRLKTHSNVRYYRWSYKFEGDTDFTPIRNTVTHRYMVVTYAPLTIHLVPVTLGPKTVNGVNNLFEVPDPHPGDGWVNINDPYDRPFAYFDSTGNHLPPFTYIDSASVARRTGLVTLLLEMFDANGNLVPCANLGGSGAFKFVLPDLTTPDKYTSVLTANNITPQGQLMFRVRVDNNDTEALLPNVRTPAGTADACGFLRFNLPTDVVSVDYIARHPNSFLTWSLSISRGLCGGVASTSGTGSSPAVPPPPNATFANTASHLLRALGGSCSTCNDGAAFAVNLFAYATATDGYGRQSQYDRHAAIAFALIKS</sequence>
<dbReference type="KEGG" id="atm:ANT_07990"/>
<name>E8N2M7_ANATU</name>
<dbReference type="AlphaFoldDB" id="E8N2M7"/>
<accession>E8N2M7</accession>
<dbReference type="STRING" id="926569.ANT_07990"/>
<protein>
    <submittedName>
        <fullName evidence="1">Uncharacterized protein</fullName>
    </submittedName>
</protein>
<reference evidence="1 2" key="1">
    <citation type="submission" date="2010-12" db="EMBL/GenBank/DDBJ databases">
        <title>Whole genome sequence of Anaerolinea thermophila UNI-1.</title>
        <authorList>
            <person name="Narita-Yamada S."/>
            <person name="Kishi E."/>
            <person name="Watanabe Y."/>
            <person name="Takasaki K."/>
            <person name="Ankai A."/>
            <person name="Oguchi A."/>
            <person name="Fukui S."/>
            <person name="Takahashi M."/>
            <person name="Yashiro I."/>
            <person name="Hosoyama A."/>
            <person name="Sekiguchi Y."/>
            <person name="Hanada S."/>
            <person name="Fujita N."/>
        </authorList>
    </citation>
    <scope>NUCLEOTIDE SEQUENCE [LARGE SCALE GENOMIC DNA]</scope>
    <source>
        <strain evidence="2">DSM 14523 / JCM 11388 / NBRC 100420 / UNI-1</strain>
    </source>
</reference>
<gene>
    <name evidence="1" type="ordered locus">ANT_07990</name>
</gene>
<dbReference type="HOGENOM" id="CLU_373323_0_0_0"/>
<proteinExistence type="predicted"/>
<dbReference type="RefSeq" id="WP_013559225.1">
    <property type="nucleotide sequence ID" value="NC_014960.1"/>
</dbReference>